<feature type="domain" description="HTH LytTR-type" evidence="3">
    <location>
        <begin position="139"/>
        <end position="243"/>
    </location>
</feature>
<dbReference type="Proteomes" id="UP000194885">
    <property type="component" value="Unassembled WGS sequence"/>
</dbReference>
<dbReference type="InterPro" id="IPR007492">
    <property type="entry name" value="LytTR_DNA-bd_dom"/>
</dbReference>
<dbReference type="GO" id="GO:0003677">
    <property type="term" value="F:DNA binding"/>
    <property type="evidence" value="ECO:0007669"/>
    <property type="project" value="InterPro"/>
</dbReference>
<proteinExistence type="predicted"/>
<evidence type="ECO:0000313" key="5">
    <source>
        <dbReference type="Proteomes" id="UP000194885"/>
    </source>
</evidence>
<evidence type="ECO:0000256" key="1">
    <source>
        <dbReference type="PROSITE-ProRule" id="PRU00169"/>
    </source>
</evidence>
<dbReference type="InterPro" id="IPR046947">
    <property type="entry name" value="LytR-like"/>
</dbReference>
<dbReference type="SUPFAM" id="SSF52172">
    <property type="entry name" value="CheY-like"/>
    <property type="match status" value="1"/>
</dbReference>
<name>A0A242BGD1_ENTFC</name>
<comment type="caution">
    <text evidence="4">The sequence shown here is derived from an EMBL/GenBank/DDBJ whole genome shotgun (WGS) entry which is preliminary data.</text>
</comment>
<dbReference type="PROSITE" id="PS50930">
    <property type="entry name" value="HTH_LYTTR"/>
    <property type="match status" value="1"/>
</dbReference>
<dbReference type="Pfam" id="PF04397">
    <property type="entry name" value="LytTR"/>
    <property type="match status" value="1"/>
</dbReference>
<dbReference type="Gene3D" id="3.40.50.2300">
    <property type="match status" value="1"/>
</dbReference>
<evidence type="ECO:0000313" key="4">
    <source>
        <dbReference type="EMBL" id="OTN94555.1"/>
    </source>
</evidence>
<dbReference type="InterPro" id="IPR011006">
    <property type="entry name" value="CheY-like_superfamily"/>
</dbReference>
<protein>
    <recommendedName>
        <fullName evidence="6">DNA-binding response regulator</fullName>
    </recommendedName>
</protein>
<dbReference type="RefSeq" id="WP_086310622.1">
    <property type="nucleotide sequence ID" value="NZ_NGKW01000002.1"/>
</dbReference>
<gene>
    <name evidence="4" type="ORF">A5810_000798</name>
</gene>
<dbReference type="Gene3D" id="2.40.50.1020">
    <property type="entry name" value="LytTr DNA-binding domain"/>
    <property type="match status" value="1"/>
</dbReference>
<dbReference type="AlphaFoldDB" id="A0A242BGD1"/>
<keyword evidence="1" id="KW-0597">Phosphoprotein</keyword>
<evidence type="ECO:0000259" key="2">
    <source>
        <dbReference type="PROSITE" id="PS50110"/>
    </source>
</evidence>
<dbReference type="InterPro" id="IPR001789">
    <property type="entry name" value="Sig_transdc_resp-reg_receiver"/>
</dbReference>
<reference evidence="4 5" key="1">
    <citation type="submission" date="2017-05" db="EMBL/GenBank/DDBJ databases">
        <title>The Genome Sequence of Enterococcus faecium 7H8_DIV0219.</title>
        <authorList>
            <consortium name="The Broad Institute Genomics Platform"/>
            <consortium name="The Broad Institute Genomic Center for Infectious Diseases"/>
            <person name="Earl A."/>
            <person name="Manson A."/>
            <person name="Schwartman J."/>
            <person name="Gilmore M."/>
            <person name="Abouelleil A."/>
            <person name="Cao P."/>
            <person name="Chapman S."/>
            <person name="Cusick C."/>
            <person name="Shea T."/>
            <person name="Young S."/>
            <person name="Neafsey D."/>
            <person name="Nusbaum C."/>
            <person name="Birren B."/>
        </authorList>
    </citation>
    <scope>NUCLEOTIDE SEQUENCE [LARGE SCALE GENOMIC DNA]</scope>
    <source>
        <strain evidence="4 5">7H8_DIV0219</strain>
    </source>
</reference>
<evidence type="ECO:0000259" key="3">
    <source>
        <dbReference type="PROSITE" id="PS50930"/>
    </source>
</evidence>
<dbReference type="EMBL" id="NGKW01000002">
    <property type="protein sequence ID" value="OTN94555.1"/>
    <property type="molecule type" value="Genomic_DNA"/>
</dbReference>
<dbReference type="PROSITE" id="PS50110">
    <property type="entry name" value="RESPONSE_REGULATORY"/>
    <property type="match status" value="1"/>
</dbReference>
<feature type="modified residue" description="4-aspartylphosphate" evidence="1">
    <location>
        <position position="60"/>
    </location>
</feature>
<dbReference type="PANTHER" id="PTHR37299">
    <property type="entry name" value="TRANSCRIPTIONAL REGULATOR-RELATED"/>
    <property type="match status" value="1"/>
</dbReference>
<dbReference type="SMART" id="SM00850">
    <property type="entry name" value="LytTR"/>
    <property type="match status" value="1"/>
</dbReference>
<sequence length="249" mass="29065">MKIYYIEDNLFHQELLKKELLKHKELSALSLQIYPSSELETIYKRLDTLVFSSSDLFIIDIDLKTLHSGIDFAKKIRNKNPECSIIFLSNDNTRGLEIINQQIRPDRYLDKSNLEEVAQSLKQLLLEKLEAQKQSSTIIELQGATRVFLIAPDEVNYISTINGSRSTLEFYGTNENFVIHDKMKNIKQKFQDYHFFNDLKSFSINPFNIKEVDKQMMEVHFKNKDTLLLSSSSVKKLLRHIDQLKQTNG</sequence>
<feature type="domain" description="Response regulatory" evidence="2">
    <location>
        <begin position="2"/>
        <end position="126"/>
    </location>
</feature>
<evidence type="ECO:0008006" key="6">
    <source>
        <dbReference type="Google" id="ProtNLM"/>
    </source>
</evidence>
<accession>A0A242BGD1</accession>
<dbReference type="GO" id="GO:0000156">
    <property type="term" value="F:phosphorelay response regulator activity"/>
    <property type="evidence" value="ECO:0007669"/>
    <property type="project" value="InterPro"/>
</dbReference>
<organism evidence="4 5">
    <name type="scientific">Enterococcus faecium</name>
    <name type="common">Streptococcus faecium</name>
    <dbReference type="NCBI Taxonomy" id="1352"/>
    <lineage>
        <taxon>Bacteria</taxon>
        <taxon>Bacillati</taxon>
        <taxon>Bacillota</taxon>
        <taxon>Bacilli</taxon>
        <taxon>Lactobacillales</taxon>
        <taxon>Enterococcaceae</taxon>
        <taxon>Enterococcus</taxon>
    </lineage>
</organism>
<dbReference type="PANTHER" id="PTHR37299:SF1">
    <property type="entry name" value="STAGE 0 SPORULATION PROTEIN A HOMOLOG"/>
    <property type="match status" value="1"/>
</dbReference>